<proteinExistence type="predicted"/>
<keyword evidence="4 6" id="KW-1133">Transmembrane helix</keyword>
<feature type="transmembrane region" description="Helical" evidence="6">
    <location>
        <begin position="149"/>
        <end position="169"/>
    </location>
</feature>
<name>A0A1F4VCY9_UNCKA</name>
<protein>
    <recommendedName>
        <fullName evidence="9">Polysaccharide biosynthesis protein C-terminal domain-containing protein</fullName>
    </recommendedName>
</protein>
<feature type="transmembrane region" description="Helical" evidence="6">
    <location>
        <begin position="12"/>
        <end position="32"/>
    </location>
</feature>
<feature type="transmembrane region" description="Helical" evidence="6">
    <location>
        <begin position="79"/>
        <end position="101"/>
    </location>
</feature>
<feature type="transmembrane region" description="Helical" evidence="6">
    <location>
        <begin position="394"/>
        <end position="413"/>
    </location>
</feature>
<feature type="transmembrane region" description="Helical" evidence="6">
    <location>
        <begin position="217"/>
        <end position="235"/>
    </location>
</feature>
<feature type="transmembrane region" description="Helical" evidence="6">
    <location>
        <begin position="175"/>
        <end position="196"/>
    </location>
</feature>
<gene>
    <name evidence="7" type="ORF">A3A78_03330</name>
</gene>
<evidence type="ECO:0000256" key="2">
    <source>
        <dbReference type="ARBA" id="ARBA00022475"/>
    </source>
</evidence>
<dbReference type="EMBL" id="MEVI01000003">
    <property type="protein sequence ID" value="OGC54987.1"/>
    <property type="molecule type" value="Genomic_DNA"/>
</dbReference>
<dbReference type="PANTHER" id="PTHR30250:SF26">
    <property type="entry name" value="PSMA PROTEIN"/>
    <property type="match status" value="1"/>
</dbReference>
<reference evidence="7 8" key="1">
    <citation type="journal article" date="2016" name="Nat. Commun.">
        <title>Thousands of microbial genomes shed light on interconnected biogeochemical processes in an aquifer system.</title>
        <authorList>
            <person name="Anantharaman K."/>
            <person name="Brown C.T."/>
            <person name="Hug L.A."/>
            <person name="Sharon I."/>
            <person name="Castelle C.J."/>
            <person name="Probst A.J."/>
            <person name="Thomas B.C."/>
            <person name="Singh A."/>
            <person name="Wilkins M.J."/>
            <person name="Karaoz U."/>
            <person name="Brodie E.L."/>
            <person name="Williams K.H."/>
            <person name="Hubbard S.S."/>
            <person name="Banfield J.F."/>
        </authorList>
    </citation>
    <scope>NUCLEOTIDE SEQUENCE [LARGE SCALE GENOMIC DNA]</scope>
</reference>
<sequence length="481" mass="54305">MSSLGKWQIFSIISRFSALVVGLLQSVIITRILTVSEFGLVGIVGAVGALFGIAQHLGLASGTTREISASKGEEDVFKIFVSSVAIKYIITLPIALGLFILAPYLSEHVYKHSEIIFPLRLYSLVLVIQGVQSIFNSVIAGLQRFKRLFLYQACISLVSLVLYAPLVFYYRVNGYFIALTLFNVVSSFSLAFLALWPIRSHLKLPSGGEFKLIFRNVLILSLGIYFVKVLYTLWYKFGQITLGYFESLEVVGIFSFAVLYSSKLMAISDALTDVNLPVFSKEFTQNLEGFKKLFHENFDKLYVLILFAALSQIYFSKEIILFAVGSKYSSVFPIIVPLVLAFTFYSYVNIIKSSILIPSKMIVEMSVSYFILLFTSVASFFMLSVLKFSSINSMSLALFLGSALSFISLYFMIKRGLKFNILDQKFLVLTICLTLITFPHFFVSGFLLRFLFYLVYSLICLYVVDKLKVISIKRLILNLKR</sequence>
<feature type="transmembrane region" description="Helical" evidence="6">
    <location>
        <begin position="241"/>
        <end position="260"/>
    </location>
</feature>
<evidence type="ECO:0000313" key="7">
    <source>
        <dbReference type="EMBL" id="OGC54987.1"/>
    </source>
</evidence>
<feature type="transmembrane region" description="Helical" evidence="6">
    <location>
        <begin position="38"/>
        <end position="59"/>
    </location>
</feature>
<keyword evidence="2" id="KW-1003">Cell membrane</keyword>
<keyword evidence="5 6" id="KW-0472">Membrane</keyword>
<dbReference type="AlphaFoldDB" id="A0A1F4VCY9"/>
<keyword evidence="3 6" id="KW-0812">Transmembrane</keyword>
<accession>A0A1F4VCY9</accession>
<feature type="transmembrane region" description="Helical" evidence="6">
    <location>
        <begin position="369"/>
        <end position="388"/>
    </location>
</feature>
<feature type="transmembrane region" description="Helical" evidence="6">
    <location>
        <begin position="301"/>
        <end position="324"/>
    </location>
</feature>
<feature type="transmembrane region" description="Helical" evidence="6">
    <location>
        <begin position="121"/>
        <end position="142"/>
    </location>
</feature>
<evidence type="ECO:0000256" key="5">
    <source>
        <dbReference type="ARBA" id="ARBA00023136"/>
    </source>
</evidence>
<comment type="caution">
    <text evidence="7">The sequence shown here is derived from an EMBL/GenBank/DDBJ whole genome shotgun (WGS) entry which is preliminary data.</text>
</comment>
<dbReference type="Proteomes" id="UP000176504">
    <property type="component" value="Unassembled WGS sequence"/>
</dbReference>
<evidence type="ECO:0000256" key="6">
    <source>
        <dbReference type="SAM" id="Phobius"/>
    </source>
</evidence>
<dbReference type="Pfam" id="PF13440">
    <property type="entry name" value="Polysacc_synt_3"/>
    <property type="match status" value="1"/>
</dbReference>
<dbReference type="GO" id="GO:0005886">
    <property type="term" value="C:plasma membrane"/>
    <property type="evidence" value="ECO:0007669"/>
    <property type="project" value="UniProtKB-SubCell"/>
</dbReference>
<evidence type="ECO:0000256" key="4">
    <source>
        <dbReference type="ARBA" id="ARBA00022989"/>
    </source>
</evidence>
<evidence type="ECO:0008006" key="9">
    <source>
        <dbReference type="Google" id="ProtNLM"/>
    </source>
</evidence>
<evidence type="ECO:0000256" key="1">
    <source>
        <dbReference type="ARBA" id="ARBA00004651"/>
    </source>
</evidence>
<organism evidence="7 8">
    <name type="scientific">candidate division WWE3 bacterium RIFCSPLOWO2_01_FULL_41_18</name>
    <dbReference type="NCBI Taxonomy" id="1802625"/>
    <lineage>
        <taxon>Bacteria</taxon>
        <taxon>Katanobacteria</taxon>
    </lineage>
</organism>
<dbReference type="InterPro" id="IPR050833">
    <property type="entry name" value="Poly_Biosynth_Transport"/>
</dbReference>
<feature type="transmembrane region" description="Helical" evidence="6">
    <location>
        <begin position="425"/>
        <end position="442"/>
    </location>
</feature>
<evidence type="ECO:0000256" key="3">
    <source>
        <dbReference type="ARBA" id="ARBA00022692"/>
    </source>
</evidence>
<feature type="transmembrane region" description="Helical" evidence="6">
    <location>
        <begin position="330"/>
        <end position="348"/>
    </location>
</feature>
<evidence type="ECO:0000313" key="8">
    <source>
        <dbReference type="Proteomes" id="UP000176504"/>
    </source>
</evidence>
<feature type="transmembrane region" description="Helical" evidence="6">
    <location>
        <begin position="448"/>
        <end position="464"/>
    </location>
</feature>
<comment type="subcellular location">
    <subcellularLocation>
        <location evidence="1">Cell membrane</location>
        <topology evidence="1">Multi-pass membrane protein</topology>
    </subcellularLocation>
</comment>
<dbReference type="PANTHER" id="PTHR30250">
    <property type="entry name" value="PST FAMILY PREDICTED COLANIC ACID TRANSPORTER"/>
    <property type="match status" value="1"/>
</dbReference>